<evidence type="ECO:0000313" key="2">
    <source>
        <dbReference type="Proteomes" id="UP001259347"/>
    </source>
</evidence>
<organism evidence="1 2">
    <name type="scientific">Microbacterium resistens</name>
    <dbReference type="NCBI Taxonomy" id="156977"/>
    <lineage>
        <taxon>Bacteria</taxon>
        <taxon>Bacillati</taxon>
        <taxon>Actinomycetota</taxon>
        <taxon>Actinomycetes</taxon>
        <taxon>Micrococcales</taxon>
        <taxon>Microbacteriaceae</taxon>
        <taxon>Microbacterium</taxon>
    </lineage>
</organism>
<dbReference type="RefSeq" id="WP_310022788.1">
    <property type="nucleotide sequence ID" value="NZ_JAVDUM010000017.1"/>
</dbReference>
<gene>
    <name evidence="1" type="ORF">J2Y69_003325</name>
</gene>
<name>A0ABU1SGI6_9MICO</name>
<proteinExistence type="predicted"/>
<reference evidence="1 2" key="1">
    <citation type="submission" date="2023-07" db="EMBL/GenBank/DDBJ databases">
        <title>Sorghum-associated microbial communities from plants grown in Nebraska, USA.</title>
        <authorList>
            <person name="Schachtman D."/>
        </authorList>
    </citation>
    <scope>NUCLEOTIDE SEQUENCE [LARGE SCALE GENOMIC DNA]</scope>
    <source>
        <strain evidence="1 2">2980</strain>
    </source>
</reference>
<accession>A0ABU1SGI6</accession>
<comment type="caution">
    <text evidence="1">The sequence shown here is derived from an EMBL/GenBank/DDBJ whole genome shotgun (WGS) entry which is preliminary data.</text>
</comment>
<dbReference type="EMBL" id="JAVDUM010000017">
    <property type="protein sequence ID" value="MDR6868701.1"/>
    <property type="molecule type" value="Genomic_DNA"/>
</dbReference>
<protein>
    <submittedName>
        <fullName evidence="1">Uncharacterized protein</fullName>
    </submittedName>
</protein>
<keyword evidence="2" id="KW-1185">Reference proteome</keyword>
<dbReference type="Proteomes" id="UP001259347">
    <property type="component" value="Unassembled WGS sequence"/>
</dbReference>
<sequence length="106" mass="11629">MSTHTITTAARRIAREVNETPTTLEIRFNADGSVYSVNPKGLWPAEGPDVYFLRLQGRKGQTALSQARAQLLIDTMAEAIEKTDDAASARLLAEDLVHEADFEAGR</sequence>
<evidence type="ECO:0000313" key="1">
    <source>
        <dbReference type="EMBL" id="MDR6868701.1"/>
    </source>
</evidence>